<comment type="similarity">
    <text evidence="1">Belongs to the TMA16 family.</text>
</comment>
<evidence type="ECO:0008006" key="5">
    <source>
        <dbReference type="Google" id="ProtNLM"/>
    </source>
</evidence>
<organism evidence="3 4">
    <name type="scientific">Westerdykella ornata</name>
    <dbReference type="NCBI Taxonomy" id="318751"/>
    <lineage>
        <taxon>Eukaryota</taxon>
        <taxon>Fungi</taxon>
        <taxon>Dikarya</taxon>
        <taxon>Ascomycota</taxon>
        <taxon>Pezizomycotina</taxon>
        <taxon>Dothideomycetes</taxon>
        <taxon>Pleosporomycetidae</taxon>
        <taxon>Pleosporales</taxon>
        <taxon>Sporormiaceae</taxon>
        <taxon>Westerdykella</taxon>
    </lineage>
</organism>
<dbReference type="InterPro" id="IPR038356">
    <property type="entry name" value="Tma16_sf"/>
</dbReference>
<sequence length="178" mass="20788">MPSTRLNKVQKQIAKKKGKNASLHENSRDTQRLQRASARDDRLNRLAAIREKQNRHYILRVKAFQSYTLEHTASLTIPEMQKLIEDFLGRDDEELAKLKAERRPGRPPSTRETQLEQKQAMEQGEYTSGFWMPELDKENLKKLKLWSGKWESLPTLRFVRVTKDGRKLESSFPPKGLS</sequence>
<dbReference type="GeneID" id="54553948"/>
<reference evidence="3" key="1">
    <citation type="journal article" date="2020" name="Stud. Mycol.">
        <title>101 Dothideomycetes genomes: a test case for predicting lifestyles and emergence of pathogens.</title>
        <authorList>
            <person name="Haridas S."/>
            <person name="Albert R."/>
            <person name="Binder M."/>
            <person name="Bloem J."/>
            <person name="Labutti K."/>
            <person name="Salamov A."/>
            <person name="Andreopoulos B."/>
            <person name="Baker S."/>
            <person name="Barry K."/>
            <person name="Bills G."/>
            <person name="Bluhm B."/>
            <person name="Cannon C."/>
            <person name="Castanera R."/>
            <person name="Culley D."/>
            <person name="Daum C."/>
            <person name="Ezra D."/>
            <person name="Gonzalez J."/>
            <person name="Henrissat B."/>
            <person name="Kuo A."/>
            <person name="Liang C."/>
            <person name="Lipzen A."/>
            <person name="Lutzoni F."/>
            <person name="Magnuson J."/>
            <person name="Mondo S."/>
            <person name="Nolan M."/>
            <person name="Ohm R."/>
            <person name="Pangilinan J."/>
            <person name="Park H.-J."/>
            <person name="Ramirez L."/>
            <person name="Alfaro M."/>
            <person name="Sun H."/>
            <person name="Tritt A."/>
            <person name="Yoshinaga Y."/>
            <person name="Zwiers L.-H."/>
            <person name="Turgeon B."/>
            <person name="Goodwin S."/>
            <person name="Spatafora J."/>
            <person name="Crous P."/>
            <person name="Grigoriev I."/>
        </authorList>
    </citation>
    <scope>NUCLEOTIDE SEQUENCE</scope>
    <source>
        <strain evidence="3">CBS 379.55</strain>
    </source>
</reference>
<accession>A0A6A6JPM8</accession>
<feature type="region of interest" description="Disordered" evidence="2">
    <location>
        <begin position="1"/>
        <end position="39"/>
    </location>
</feature>
<dbReference type="PANTHER" id="PTHR13349">
    <property type="entry name" value="TRANSLATION MACHINERY-ASSOCIATED PROTEIN 16"/>
    <property type="match status" value="1"/>
</dbReference>
<name>A0A6A6JPM8_WESOR</name>
<dbReference type="PANTHER" id="PTHR13349:SF2">
    <property type="entry name" value="TRANSLATION MACHINERY-ASSOCIATED PROTEIN 16"/>
    <property type="match status" value="1"/>
</dbReference>
<dbReference type="Pfam" id="PF11176">
    <property type="entry name" value="Tma16"/>
    <property type="match status" value="1"/>
</dbReference>
<proteinExistence type="inferred from homology"/>
<dbReference type="AlphaFoldDB" id="A0A6A6JPM8"/>
<gene>
    <name evidence="3" type="ORF">EI97DRAFT_456872</name>
</gene>
<dbReference type="EMBL" id="ML986488">
    <property type="protein sequence ID" value="KAF2278482.1"/>
    <property type="molecule type" value="Genomic_DNA"/>
</dbReference>
<dbReference type="OrthoDB" id="270284at2759"/>
<evidence type="ECO:0000313" key="4">
    <source>
        <dbReference type="Proteomes" id="UP000800097"/>
    </source>
</evidence>
<feature type="compositionally biased region" description="Basic and acidic residues" evidence="2">
    <location>
        <begin position="25"/>
        <end position="39"/>
    </location>
</feature>
<evidence type="ECO:0000256" key="1">
    <source>
        <dbReference type="ARBA" id="ARBA00034127"/>
    </source>
</evidence>
<evidence type="ECO:0000313" key="3">
    <source>
        <dbReference type="EMBL" id="KAF2278482.1"/>
    </source>
</evidence>
<keyword evidence="4" id="KW-1185">Reference proteome</keyword>
<dbReference type="InterPro" id="IPR021346">
    <property type="entry name" value="Tma16"/>
</dbReference>
<dbReference type="Proteomes" id="UP000800097">
    <property type="component" value="Unassembled WGS sequence"/>
</dbReference>
<dbReference type="Gene3D" id="1.20.1440.170">
    <property type="entry name" value="Translation machinery-associated protein 16-like"/>
    <property type="match status" value="1"/>
</dbReference>
<dbReference type="GO" id="GO:0005634">
    <property type="term" value="C:nucleus"/>
    <property type="evidence" value="ECO:0007669"/>
    <property type="project" value="TreeGrafter"/>
</dbReference>
<feature type="region of interest" description="Disordered" evidence="2">
    <location>
        <begin position="98"/>
        <end position="120"/>
    </location>
</feature>
<dbReference type="RefSeq" id="XP_033656021.1">
    <property type="nucleotide sequence ID" value="XM_033800773.1"/>
</dbReference>
<protein>
    <recommendedName>
        <fullName evidence="5">Translation machinery-associated protein 16</fullName>
    </recommendedName>
</protein>
<evidence type="ECO:0000256" key="2">
    <source>
        <dbReference type="SAM" id="MobiDB-lite"/>
    </source>
</evidence>